<protein>
    <recommendedName>
        <fullName evidence="5">Transcription factor domain-containing protein</fullName>
    </recommendedName>
</protein>
<dbReference type="AlphaFoldDB" id="A0A2P8AIF7"/>
<evidence type="ECO:0000256" key="1">
    <source>
        <dbReference type="ARBA" id="ARBA00004123"/>
    </source>
</evidence>
<gene>
    <name evidence="3" type="ORF">B9Z65_1125</name>
</gene>
<dbReference type="PANTHER" id="PTHR31001">
    <property type="entry name" value="UNCHARACTERIZED TRANSCRIPTIONAL REGULATORY PROTEIN"/>
    <property type="match status" value="1"/>
</dbReference>
<evidence type="ECO:0000313" key="4">
    <source>
        <dbReference type="Proteomes" id="UP000243723"/>
    </source>
</evidence>
<name>A0A2P8AIF7_9PEZI</name>
<dbReference type="OrthoDB" id="4934715at2759"/>
<dbReference type="GO" id="GO:0005634">
    <property type="term" value="C:nucleus"/>
    <property type="evidence" value="ECO:0007669"/>
    <property type="project" value="UniProtKB-SubCell"/>
</dbReference>
<sequence>MDYSGSIPLWQQWKRLFDIHASLGVKPQDTILNLVPTSGTDGSVSSLLAIIPGDNECRILVNRFLGSVNEVFPIVDRSIFEDEIHAFLLDRASVSHRWLALLAAILALGYVVPVLPLVDGGYARRPDRAEPLANLAQQHAFIVAASYHRNHLATFQTLLALIVFKNSSFGWVDGNNGIAGLLGLASRQVFTLGLHCDPSVAVEALSDEVSSIRRKLFVTYVRLEYSHCLESGMPFLLRSSDFAVLPITPDHQADFMHLFPTLSRAVQLTHSDRSGLPESEIKDLLLSLQSTATWVQRNHHESTDPVHILKLSIQSSINALALYRTHVALLALLLEQDDIHLRSRLCSDMVTPALSLLDTFGTLFDTIEEHASAESIKGWKLLVMAFVRSSVFNAMSYLLTFLSRSLADPSLLALRGSSHAALDSAHVFRKIRLTLRRCTCTLDVSIQCVKENVAYSAYLKSVEERYRLFVEKGLADIDLASEQGRIVMESLGQTMNEMLDLAEEALQQNQITLPLDILHKPTDKSDSFNDLSSGEQLTLMDDWDWPWYNSLPEIIWSQSAM</sequence>
<reference evidence="3 4" key="1">
    <citation type="submission" date="2017-05" db="EMBL/GenBank/DDBJ databases">
        <title>Draft genome sequence of Elsinoe australis.</title>
        <authorList>
            <person name="Cheng Q."/>
        </authorList>
    </citation>
    <scope>NUCLEOTIDE SEQUENCE [LARGE SCALE GENOMIC DNA]</scope>
    <source>
        <strain evidence="3 4">NL1</strain>
    </source>
</reference>
<evidence type="ECO:0008006" key="5">
    <source>
        <dbReference type="Google" id="ProtNLM"/>
    </source>
</evidence>
<comment type="subcellular location">
    <subcellularLocation>
        <location evidence="1">Nucleus</location>
    </subcellularLocation>
</comment>
<proteinExistence type="predicted"/>
<dbReference type="InterPro" id="IPR050613">
    <property type="entry name" value="Sec_Metabolite_Reg"/>
</dbReference>
<dbReference type="EMBL" id="NHZQ01000003">
    <property type="protein sequence ID" value="PSK60227.1"/>
    <property type="molecule type" value="Genomic_DNA"/>
</dbReference>
<dbReference type="Proteomes" id="UP000243723">
    <property type="component" value="Unassembled WGS sequence"/>
</dbReference>
<comment type="caution">
    <text evidence="3">The sequence shown here is derived from an EMBL/GenBank/DDBJ whole genome shotgun (WGS) entry which is preliminary data.</text>
</comment>
<evidence type="ECO:0000256" key="2">
    <source>
        <dbReference type="ARBA" id="ARBA00023242"/>
    </source>
</evidence>
<dbReference type="CDD" id="cd12148">
    <property type="entry name" value="fungal_TF_MHR"/>
    <property type="match status" value="1"/>
</dbReference>
<accession>A0A2P8AIF7</accession>
<evidence type="ECO:0000313" key="3">
    <source>
        <dbReference type="EMBL" id="PSK60227.1"/>
    </source>
</evidence>
<keyword evidence="4" id="KW-1185">Reference proteome</keyword>
<organism evidence="3 4">
    <name type="scientific">Elsinoe australis</name>
    <dbReference type="NCBI Taxonomy" id="40998"/>
    <lineage>
        <taxon>Eukaryota</taxon>
        <taxon>Fungi</taxon>
        <taxon>Dikarya</taxon>
        <taxon>Ascomycota</taxon>
        <taxon>Pezizomycotina</taxon>
        <taxon>Dothideomycetes</taxon>
        <taxon>Dothideomycetidae</taxon>
        <taxon>Myriangiales</taxon>
        <taxon>Elsinoaceae</taxon>
        <taxon>Elsinoe</taxon>
    </lineage>
</organism>
<keyword evidence="2" id="KW-0539">Nucleus</keyword>
<dbReference type="PANTHER" id="PTHR31001:SF90">
    <property type="entry name" value="CENTROMERE DNA-BINDING PROTEIN COMPLEX CBF3 SUBUNIT B"/>
    <property type="match status" value="1"/>
</dbReference>